<dbReference type="EMBL" id="SNXK01000011">
    <property type="protein sequence ID" value="TDP30668.1"/>
    <property type="molecule type" value="Genomic_DNA"/>
</dbReference>
<dbReference type="Proteomes" id="UP000295087">
    <property type="component" value="Unassembled WGS sequence"/>
</dbReference>
<dbReference type="AlphaFoldDB" id="A0A4R6NZ97"/>
<protein>
    <submittedName>
        <fullName evidence="1">Uncharacterized protein</fullName>
    </submittedName>
</protein>
<comment type="caution">
    <text evidence="1">The sequence shown here is derived from an EMBL/GenBank/DDBJ whole genome shotgun (WGS) entry which is preliminary data.</text>
</comment>
<gene>
    <name evidence="1" type="ORF">DFR75_111133</name>
</gene>
<accession>A0A4R6NZ97</accession>
<keyword evidence="2" id="KW-1185">Reference proteome</keyword>
<name>A0A4R6NZ97_NOCIG</name>
<evidence type="ECO:0000313" key="1">
    <source>
        <dbReference type="EMBL" id="TDP30668.1"/>
    </source>
</evidence>
<sequence>MDTGSAAIFTALANMISSGSAVSVTPGQPPTPTPTV</sequence>
<evidence type="ECO:0000313" key="2">
    <source>
        <dbReference type="Proteomes" id="UP000295087"/>
    </source>
</evidence>
<proteinExistence type="predicted"/>
<reference evidence="1 2" key="1">
    <citation type="submission" date="2019-03" db="EMBL/GenBank/DDBJ databases">
        <title>Genomic Encyclopedia of Type Strains, Phase IV (KMG-IV): sequencing the most valuable type-strain genomes for metagenomic binning, comparative biology and taxonomic classification.</title>
        <authorList>
            <person name="Goeker M."/>
        </authorList>
    </citation>
    <scope>NUCLEOTIDE SEQUENCE [LARGE SCALE GENOMIC DNA]</scope>
    <source>
        <strain evidence="1 2">DSM 44496</strain>
    </source>
</reference>
<organism evidence="1 2">
    <name type="scientific">Nocardia ignorata</name>
    <dbReference type="NCBI Taxonomy" id="145285"/>
    <lineage>
        <taxon>Bacteria</taxon>
        <taxon>Bacillati</taxon>
        <taxon>Actinomycetota</taxon>
        <taxon>Actinomycetes</taxon>
        <taxon>Mycobacteriales</taxon>
        <taxon>Nocardiaceae</taxon>
        <taxon>Nocardia</taxon>
    </lineage>
</organism>